<evidence type="ECO:0000313" key="3">
    <source>
        <dbReference type="Proteomes" id="UP000076632"/>
    </source>
</evidence>
<dbReference type="Proteomes" id="UP000076632">
    <property type="component" value="Unassembled WGS sequence"/>
</dbReference>
<dbReference type="AlphaFoldDB" id="A0A165G444"/>
<dbReference type="EMBL" id="KV407460">
    <property type="protein sequence ID" value="KZF21716.1"/>
    <property type="molecule type" value="Genomic_DNA"/>
</dbReference>
<sequence>MYSGKQNIVMTASERPNQALNYIERNSICSESSQSFTTAQEHNTHDIDVKKAHDFCSKAREKIREIRKETANLRSKVRESRAGLQTHRNIAGIAEARFMTAMRRLCKQRGHHDAKALSNLYDEVEAARNTLGDLQDDYNQEEEKLIIAEYELEEAELKYYDRYGKPEDHQGGTYVESSSMASWTDEEERALQPFLNSHPLAEEYMAELGRAEMAREEILELVGEREDCLEKQRFRLSREIPLYEADVDFLKNFPKLYSQSLDELQKVEMELSRLWQTAIEQGHPLPLIDNPEAAHIAMEVNRLRQIGIDQYVLLGPRFDSENTRRGSGLDKDSGSKTFEYDPSKETFVAIENNTSAPVIDTQSDSRSPLRKLEDINTWVLDTLAHTSPQRARHAANIEDDDSSEETQWSRNVMRRWEENVKTSTWPHDFEVIPVMDQPKIPVRPQRWRDSVSTLTTRLQEPSMGDLSGLGAGLADTLSSANIAPPPLSHSTSSSVLI</sequence>
<reference evidence="2 3" key="1">
    <citation type="journal article" date="2016" name="Fungal Biol.">
        <title>The genome of Xylona heveae provides a window into fungal endophytism.</title>
        <authorList>
            <person name="Gazis R."/>
            <person name="Kuo A."/>
            <person name="Riley R."/>
            <person name="LaButti K."/>
            <person name="Lipzen A."/>
            <person name="Lin J."/>
            <person name="Amirebrahimi M."/>
            <person name="Hesse C.N."/>
            <person name="Spatafora J.W."/>
            <person name="Henrissat B."/>
            <person name="Hainaut M."/>
            <person name="Grigoriev I.V."/>
            <person name="Hibbett D.S."/>
        </authorList>
    </citation>
    <scope>NUCLEOTIDE SEQUENCE [LARGE SCALE GENOMIC DNA]</scope>
    <source>
        <strain evidence="2 3">TC161</strain>
    </source>
</reference>
<dbReference type="RefSeq" id="XP_018187271.1">
    <property type="nucleotide sequence ID" value="XM_018331167.1"/>
</dbReference>
<proteinExistence type="predicted"/>
<name>A0A165G444_XYLHT</name>
<keyword evidence="1" id="KW-0175">Coiled coil</keyword>
<evidence type="ECO:0000313" key="2">
    <source>
        <dbReference type="EMBL" id="KZF21716.1"/>
    </source>
</evidence>
<dbReference type="OrthoDB" id="3553547at2759"/>
<dbReference type="InParanoid" id="A0A165G444"/>
<protein>
    <submittedName>
        <fullName evidence="2">Uncharacterized protein</fullName>
    </submittedName>
</protein>
<feature type="coiled-coil region" evidence="1">
    <location>
        <begin position="117"/>
        <end position="158"/>
    </location>
</feature>
<organism evidence="2 3">
    <name type="scientific">Xylona heveae (strain CBS 132557 / TC161)</name>
    <dbReference type="NCBI Taxonomy" id="1328760"/>
    <lineage>
        <taxon>Eukaryota</taxon>
        <taxon>Fungi</taxon>
        <taxon>Dikarya</taxon>
        <taxon>Ascomycota</taxon>
        <taxon>Pezizomycotina</taxon>
        <taxon>Xylonomycetes</taxon>
        <taxon>Xylonales</taxon>
        <taxon>Xylonaceae</taxon>
        <taxon>Xylona</taxon>
    </lineage>
</organism>
<accession>A0A165G444</accession>
<evidence type="ECO:0000256" key="1">
    <source>
        <dbReference type="SAM" id="Coils"/>
    </source>
</evidence>
<dbReference type="GeneID" id="28896304"/>
<dbReference type="OMA" id="TRISHWI"/>
<keyword evidence="3" id="KW-1185">Reference proteome</keyword>
<gene>
    <name evidence="2" type="ORF">L228DRAFT_239666</name>
</gene>